<evidence type="ECO:0000313" key="6">
    <source>
        <dbReference type="EMBL" id="MCV2367491.1"/>
    </source>
</evidence>
<keyword evidence="7" id="KW-1185">Reference proteome</keyword>
<evidence type="ECO:0000313" key="7">
    <source>
        <dbReference type="Proteomes" id="UP001209701"/>
    </source>
</evidence>
<dbReference type="PANTHER" id="PTHR30537">
    <property type="entry name" value="HTH-TYPE TRANSCRIPTIONAL REGULATOR"/>
    <property type="match status" value="1"/>
</dbReference>
<organism evidence="6 7">
    <name type="scientific">Roseateles oligotrophus</name>
    <dbReference type="NCBI Taxonomy" id="1769250"/>
    <lineage>
        <taxon>Bacteria</taxon>
        <taxon>Pseudomonadati</taxon>
        <taxon>Pseudomonadota</taxon>
        <taxon>Betaproteobacteria</taxon>
        <taxon>Burkholderiales</taxon>
        <taxon>Sphaerotilaceae</taxon>
        <taxon>Roseateles</taxon>
    </lineage>
</organism>
<keyword evidence="3" id="KW-0238">DNA-binding</keyword>
<comment type="caution">
    <text evidence="6">The sequence shown here is derived from an EMBL/GenBank/DDBJ whole genome shotgun (WGS) entry which is preliminary data.</text>
</comment>
<dbReference type="InterPro" id="IPR000847">
    <property type="entry name" value="LysR_HTH_N"/>
</dbReference>
<dbReference type="PANTHER" id="PTHR30537:SF3">
    <property type="entry name" value="TRANSCRIPTIONAL REGULATORY PROTEIN"/>
    <property type="match status" value="1"/>
</dbReference>
<evidence type="ECO:0000256" key="2">
    <source>
        <dbReference type="ARBA" id="ARBA00023015"/>
    </source>
</evidence>
<dbReference type="Gene3D" id="1.10.10.10">
    <property type="entry name" value="Winged helix-like DNA-binding domain superfamily/Winged helix DNA-binding domain"/>
    <property type="match status" value="1"/>
</dbReference>
<evidence type="ECO:0000256" key="1">
    <source>
        <dbReference type="ARBA" id="ARBA00009437"/>
    </source>
</evidence>
<dbReference type="SUPFAM" id="SSF53850">
    <property type="entry name" value="Periplasmic binding protein-like II"/>
    <property type="match status" value="1"/>
</dbReference>
<comment type="similarity">
    <text evidence="1">Belongs to the LysR transcriptional regulatory family.</text>
</comment>
<evidence type="ECO:0000259" key="5">
    <source>
        <dbReference type="PROSITE" id="PS50931"/>
    </source>
</evidence>
<protein>
    <submittedName>
        <fullName evidence="6">LysR family transcriptional regulator</fullName>
    </submittedName>
</protein>
<dbReference type="SUPFAM" id="SSF46785">
    <property type="entry name" value="Winged helix' DNA-binding domain"/>
    <property type="match status" value="1"/>
</dbReference>
<keyword evidence="2" id="KW-0805">Transcription regulation</keyword>
<dbReference type="Gene3D" id="3.40.190.290">
    <property type="match status" value="1"/>
</dbReference>
<feature type="domain" description="HTH lysR-type" evidence="5">
    <location>
        <begin position="3"/>
        <end position="60"/>
    </location>
</feature>
<dbReference type="Pfam" id="PF00126">
    <property type="entry name" value="HTH_1"/>
    <property type="match status" value="1"/>
</dbReference>
<evidence type="ECO:0000256" key="3">
    <source>
        <dbReference type="ARBA" id="ARBA00023125"/>
    </source>
</evidence>
<dbReference type="InterPro" id="IPR005119">
    <property type="entry name" value="LysR_subst-bd"/>
</dbReference>
<dbReference type="EMBL" id="JAJIRN010000002">
    <property type="protein sequence ID" value="MCV2367491.1"/>
    <property type="molecule type" value="Genomic_DNA"/>
</dbReference>
<dbReference type="Proteomes" id="UP001209701">
    <property type="component" value="Unassembled WGS sequence"/>
</dbReference>
<name>A0ABT2YB18_9BURK</name>
<dbReference type="RefSeq" id="WP_263570107.1">
    <property type="nucleotide sequence ID" value="NZ_JAJIRN010000002.1"/>
</dbReference>
<dbReference type="PRINTS" id="PR00039">
    <property type="entry name" value="HTHLYSR"/>
</dbReference>
<reference evidence="6 7" key="1">
    <citation type="submission" date="2021-11" db="EMBL/GenBank/DDBJ databases">
        <authorList>
            <person name="Liang Q."/>
            <person name="Mou H."/>
            <person name="Liu Z."/>
        </authorList>
    </citation>
    <scope>NUCLEOTIDE SEQUENCE [LARGE SCALE GENOMIC DNA]</scope>
    <source>
        <strain evidence="6 7">CHU3</strain>
    </source>
</reference>
<dbReference type="InterPro" id="IPR036390">
    <property type="entry name" value="WH_DNA-bd_sf"/>
</dbReference>
<dbReference type="PROSITE" id="PS50931">
    <property type="entry name" value="HTH_LYSR"/>
    <property type="match status" value="1"/>
</dbReference>
<evidence type="ECO:0000256" key="4">
    <source>
        <dbReference type="ARBA" id="ARBA00023163"/>
    </source>
</evidence>
<gene>
    <name evidence="6" type="ORF">LNV07_05225</name>
</gene>
<proteinExistence type="inferred from homology"/>
<dbReference type="InterPro" id="IPR036388">
    <property type="entry name" value="WH-like_DNA-bd_sf"/>
</dbReference>
<keyword evidence="4" id="KW-0804">Transcription</keyword>
<dbReference type="InterPro" id="IPR058163">
    <property type="entry name" value="LysR-type_TF_proteobact-type"/>
</dbReference>
<accession>A0ABT2YB18</accession>
<sequence length="297" mass="32416">MQLSWEDLRLFLAVYEAGSLSAAARALGLGQATLSRRMSEMESAVGEPLFVRGAQGVRLTAVAQRLLPSTQRMAEWASEASLSLCAPADRPAGRVRIAAPPGLAQSFLAPFAARLQQQYPELRLEVLAGEAVLNLSRGEADLSMRVMPPSDPELICLDQISGPIRVFAAPSYASSLRRPYGLADLRWISWAAPFEGLRMHQALVEAIPGFTPSFSADDYNVQYAACVAGVGALLVADIRHRYSQFERLLDLGLDLGPTAVGTMYLVCHRRQRQLPKVQAVIDALREELEWARQASAN</sequence>
<dbReference type="Pfam" id="PF03466">
    <property type="entry name" value="LysR_substrate"/>
    <property type="match status" value="1"/>
</dbReference>